<evidence type="ECO:0000313" key="3">
    <source>
        <dbReference type="Proteomes" id="UP001278500"/>
    </source>
</evidence>
<dbReference type="GeneID" id="87867300"/>
<dbReference type="Proteomes" id="UP001278500">
    <property type="component" value="Unassembled WGS sequence"/>
</dbReference>
<gene>
    <name evidence="2" type="ORF">B0H65DRAFT_560390</name>
</gene>
<evidence type="ECO:0000256" key="1">
    <source>
        <dbReference type="SAM" id="MobiDB-lite"/>
    </source>
</evidence>
<accession>A0AAE0MNJ3</accession>
<feature type="region of interest" description="Disordered" evidence="1">
    <location>
        <begin position="200"/>
        <end position="223"/>
    </location>
</feature>
<dbReference type="AlphaFoldDB" id="A0AAE0MNJ3"/>
<reference evidence="2" key="1">
    <citation type="journal article" date="2023" name="Mol. Phylogenet. Evol.">
        <title>Genome-scale phylogeny and comparative genomics of the fungal order Sordariales.</title>
        <authorList>
            <person name="Hensen N."/>
            <person name="Bonometti L."/>
            <person name="Westerberg I."/>
            <person name="Brannstrom I.O."/>
            <person name="Guillou S."/>
            <person name="Cros-Aarteil S."/>
            <person name="Calhoun S."/>
            <person name="Haridas S."/>
            <person name="Kuo A."/>
            <person name="Mondo S."/>
            <person name="Pangilinan J."/>
            <person name="Riley R."/>
            <person name="LaButti K."/>
            <person name="Andreopoulos B."/>
            <person name="Lipzen A."/>
            <person name="Chen C."/>
            <person name="Yan M."/>
            <person name="Daum C."/>
            <person name="Ng V."/>
            <person name="Clum A."/>
            <person name="Steindorff A."/>
            <person name="Ohm R.A."/>
            <person name="Martin F."/>
            <person name="Silar P."/>
            <person name="Natvig D.O."/>
            <person name="Lalanne C."/>
            <person name="Gautier V."/>
            <person name="Ament-Velasquez S.L."/>
            <person name="Kruys A."/>
            <person name="Hutchinson M.I."/>
            <person name="Powell A.J."/>
            <person name="Barry K."/>
            <person name="Miller A.N."/>
            <person name="Grigoriev I.V."/>
            <person name="Debuchy R."/>
            <person name="Gladieux P."/>
            <person name="Hiltunen Thoren M."/>
            <person name="Johannesson H."/>
        </authorList>
    </citation>
    <scope>NUCLEOTIDE SEQUENCE</scope>
    <source>
        <strain evidence="2">CBS 560.94</strain>
    </source>
</reference>
<protein>
    <submittedName>
        <fullName evidence="2">Uncharacterized protein</fullName>
    </submittedName>
</protein>
<sequence>METTADSLHRQLRLTTPKITSLIQNVHREISCLDSFSEIRQRFTHTGFVRLSDLDRYLVQAVLLTPSPYIDVSKDNEQEIDEISRLLFLRWSWADAVLRHVLAQLLHPGCVVADTGKVDELSEELSVRHDGMFPGDIRERRVEKMISDELNGDFFERMRTDPWKLGRELADIAVAPHPDDIPIWRLTGFYEDEGWSESFSVVPSETSSEESRTESPKNGQTELERDLRAVFDASDVWDEALWGVDQEPGTKRDFAYLESLEMFNNHWIRKTQKVAAPARNLWDSDNEFLQRRHTQGSLEVCMDTFSLDMNSLDFAIRPTAKQLSKKVKARKRARNERKGTNRNTTSGITGVATSYLIGASWRTRICVRTWTRPGQIGYATLPPHLH</sequence>
<dbReference type="RefSeq" id="XP_062678498.1">
    <property type="nucleotide sequence ID" value="XM_062830146.1"/>
</dbReference>
<keyword evidence="3" id="KW-1185">Reference proteome</keyword>
<comment type="caution">
    <text evidence="2">The sequence shown here is derived from an EMBL/GenBank/DDBJ whole genome shotgun (WGS) entry which is preliminary data.</text>
</comment>
<evidence type="ECO:0000313" key="2">
    <source>
        <dbReference type="EMBL" id="KAK3339138.1"/>
    </source>
</evidence>
<proteinExistence type="predicted"/>
<organism evidence="2 3">
    <name type="scientific">Neurospora tetraspora</name>
    <dbReference type="NCBI Taxonomy" id="94610"/>
    <lineage>
        <taxon>Eukaryota</taxon>
        <taxon>Fungi</taxon>
        <taxon>Dikarya</taxon>
        <taxon>Ascomycota</taxon>
        <taxon>Pezizomycotina</taxon>
        <taxon>Sordariomycetes</taxon>
        <taxon>Sordariomycetidae</taxon>
        <taxon>Sordariales</taxon>
        <taxon>Sordariaceae</taxon>
        <taxon>Neurospora</taxon>
    </lineage>
</organism>
<reference evidence="2" key="2">
    <citation type="submission" date="2023-06" db="EMBL/GenBank/DDBJ databases">
        <authorList>
            <consortium name="Lawrence Berkeley National Laboratory"/>
            <person name="Haridas S."/>
            <person name="Hensen N."/>
            <person name="Bonometti L."/>
            <person name="Westerberg I."/>
            <person name="Brannstrom I.O."/>
            <person name="Guillou S."/>
            <person name="Cros-Aarteil S."/>
            <person name="Calhoun S."/>
            <person name="Kuo A."/>
            <person name="Mondo S."/>
            <person name="Pangilinan J."/>
            <person name="Riley R."/>
            <person name="Labutti K."/>
            <person name="Andreopoulos B."/>
            <person name="Lipzen A."/>
            <person name="Chen C."/>
            <person name="Yanf M."/>
            <person name="Daum C."/>
            <person name="Ng V."/>
            <person name="Clum A."/>
            <person name="Steindorff A."/>
            <person name="Ohm R."/>
            <person name="Martin F."/>
            <person name="Silar P."/>
            <person name="Natvig D."/>
            <person name="Lalanne C."/>
            <person name="Gautier V."/>
            <person name="Ament-Velasquez S.L."/>
            <person name="Kruys A."/>
            <person name="Hutchinson M.I."/>
            <person name="Powell A.J."/>
            <person name="Barry K."/>
            <person name="Miller A.N."/>
            <person name="Grigoriev I.V."/>
            <person name="Debuchy R."/>
            <person name="Gladieux P."/>
            <person name="Thoren M.H."/>
            <person name="Johannesson H."/>
        </authorList>
    </citation>
    <scope>NUCLEOTIDE SEQUENCE</scope>
    <source>
        <strain evidence="2">CBS 560.94</strain>
    </source>
</reference>
<name>A0AAE0MNJ3_9PEZI</name>
<dbReference type="EMBL" id="JAUEPP010000007">
    <property type="protein sequence ID" value="KAK3339138.1"/>
    <property type="molecule type" value="Genomic_DNA"/>
</dbReference>